<dbReference type="SMART" id="SM00327">
    <property type="entry name" value="VWA"/>
    <property type="match status" value="1"/>
</dbReference>
<evidence type="ECO:0000313" key="6">
    <source>
        <dbReference type="Proteomes" id="UP000264492"/>
    </source>
</evidence>
<dbReference type="InterPro" id="IPR011990">
    <property type="entry name" value="TPR-like_helical_dom_sf"/>
</dbReference>
<dbReference type="AlphaFoldDB" id="A0A371JZ80"/>
<evidence type="ECO:0000256" key="1">
    <source>
        <dbReference type="PROSITE-ProRule" id="PRU00339"/>
    </source>
</evidence>
<dbReference type="Gene3D" id="1.25.40.10">
    <property type="entry name" value="Tetratricopeptide repeat domain"/>
    <property type="match status" value="1"/>
</dbReference>
<dbReference type="OrthoDB" id="9807628at2"/>
<dbReference type="Proteomes" id="UP000264492">
    <property type="component" value="Unassembled WGS sequence"/>
</dbReference>
<keyword evidence="3" id="KW-1133">Transmembrane helix</keyword>
<evidence type="ECO:0000259" key="4">
    <source>
        <dbReference type="SMART" id="SM00327"/>
    </source>
</evidence>
<dbReference type="PANTHER" id="PTHR22550:SF14">
    <property type="entry name" value="VWFA DOMAIN-CONTAINING PROTEIN"/>
    <property type="match status" value="1"/>
</dbReference>
<feature type="transmembrane region" description="Helical" evidence="3">
    <location>
        <begin position="17"/>
        <end position="34"/>
    </location>
</feature>
<feature type="repeat" description="TPR" evidence="1">
    <location>
        <begin position="400"/>
        <end position="433"/>
    </location>
</feature>
<keyword evidence="3" id="KW-0812">Transmembrane</keyword>
<protein>
    <submittedName>
        <fullName evidence="5">Tetratricopeptide repeat protein</fullName>
    </submittedName>
</protein>
<proteinExistence type="predicted"/>
<reference evidence="5 6" key="1">
    <citation type="submission" date="2018-08" db="EMBL/GenBank/DDBJ databases">
        <title>Lysobacter sp. zong2l5, whole genome shotgun sequence.</title>
        <authorList>
            <person name="Zhang X."/>
            <person name="Feng G."/>
            <person name="Zhu H."/>
        </authorList>
    </citation>
    <scope>NUCLEOTIDE SEQUENCE [LARGE SCALE GENOMIC DNA]</scope>
    <source>
        <strain evidence="6">zong2l5</strain>
    </source>
</reference>
<organism evidence="5 6">
    <name type="scientific">Lysobacter silvisoli</name>
    <dbReference type="NCBI Taxonomy" id="2293254"/>
    <lineage>
        <taxon>Bacteria</taxon>
        <taxon>Pseudomonadati</taxon>
        <taxon>Pseudomonadota</taxon>
        <taxon>Gammaproteobacteria</taxon>
        <taxon>Lysobacterales</taxon>
        <taxon>Lysobacteraceae</taxon>
        <taxon>Lysobacter</taxon>
    </lineage>
</organism>
<keyword evidence="3" id="KW-0472">Membrane</keyword>
<feature type="region of interest" description="Disordered" evidence="2">
    <location>
        <begin position="446"/>
        <end position="573"/>
    </location>
</feature>
<keyword evidence="1" id="KW-0802">TPR repeat</keyword>
<feature type="transmembrane region" description="Helical" evidence="3">
    <location>
        <begin position="65"/>
        <end position="86"/>
    </location>
</feature>
<feature type="compositionally biased region" description="Low complexity" evidence="2">
    <location>
        <begin position="345"/>
        <end position="360"/>
    </location>
</feature>
<keyword evidence="6" id="KW-1185">Reference proteome</keyword>
<feature type="compositionally biased region" description="Low complexity" evidence="2">
    <location>
        <begin position="457"/>
        <end position="486"/>
    </location>
</feature>
<dbReference type="PANTHER" id="PTHR22550">
    <property type="entry name" value="SPORE GERMINATION PROTEIN"/>
    <property type="match status" value="1"/>
</dbReference>
<feature type="compositionally biased region" description="Basic and acidic residues" evidence="2">
    <location>
        <begin position="495"/>
        <end position="507"/>
    </location>
</feature>
<dbReference type="EMBL" id="QTSU01000002">
    <property type="protein sequence ID" value="RDZ26985.1"/>
    <property type="molecule type" value="Genomic_DNA"/>
</dbReference>
<evidence type="ECO:0000256" key="2">
    <source>
        <dbReference type="SAM" id="MobiDB-lite"/>
    </source>
</evidence>
<dbReference type="InterPro" id="IPR002035">
    <property type="entry name" value="VWF_A"/>
</dbReference>
<dbReference type="PROSITE" id="PS50293">
    <property type="entry name" value="TPR_REGION"/>
    <property type="match status" value="1"/>
</dbReference>
<dbReference type="InterPro" id="IPR019734">
    <property type="entry name" value="TPR_rpt"/>
</dbReference>
<gene>
    <name evidence="5" type="ORF">DX914_11985</name>
</gene>
<dbReference type="InterPro" id="IPR036465">
    <property type="entry name" value="vWFA_dom_sf"/>
</dbReference>
<dbReference type="Gene3D" id="3.40.50.410">
    <property type="entry name" value="von Willebrand factor, type A domain"/>
    <property type="match status" value="1"/>
</dbReference>
<sequence>MSELSAALSQLHLLRPHWLWALALLPLLWLWWRLRHRRASAWRQLVDPHLLPHLIDGGQDRRSRLGLVAASLVYALAVLSLAGPSWRQSEQPLWQSRAPLVIALDLSSATLAADLPPSRLAQARAKIGQLLRQRMGGQVGLVAYAGDAFTVAPLSDDGANVAVFLDALSPDVMPLDGQRADRAINWSARLLRRAGFERGDILLLTDHGDARSNAAALQALARGYRVSVLGLGSVTGAATRRPDGSIVGVRLDESSLRALAAAGGGRYAALGEGDADLRALRVLDAGTGGASAAQGVKGKIWQDEGYWLLPPLLLLGLLAFRRRGAALAGLALCLWLPLQPARAQAQATPPAQTQTQNQATRDWWQRPDQRAHRTMQQGTQAYRSGDYRRAADLYRQGQGADAHYNRGNALAKAGQYPQAIAEYDRALQLQPGMADAIANKRAVEAAMKRKPPPGQKSQQHNPSQQGGQGQQQQPPQQSKGQAGQQPPKSPQPQPNERDESGAQREQDPAAQARAQQQADQAQRERMQRALQQRPGEQTPAQARKRAKETPEQRERRIANEAWLKRVPDDPGGLLREKFRIEYERRQVLGEDDE</sequence>
<feature type="region of interest" description="Disordered" evidence="2">
    <location>
        <begin position="345"/>
        <end position="387"/>
    </location>
</feature>
<dbReference type="Pfam" id="PF13519">
    <property type="entry name" value="VWA_2"/>
    <property type="match status" value="1"/>
</dbReference>
<dbReference type="InterPro" id="IPR050768">
    <property type="entry name" value="UPF0353/GerABKA_families"/>
</dbReference>
<dbReference type="Pfam" id="PF00515">
    <property type="entry name" value="TPR_1"/>
    <property type="match status" value="1"/>
</dbReference>
<dbReference type="PROSITE" id="PS50005">
    <property type="entry name" value="TPR"/>
    <property type="match status" value="1"/>
</dbReference>
<accession>A0A371JZ80</accession>
<dbReference type="SUPFAM" id="SSF53300">
    <property type="entry name" value="vWA-like"/>
    <property type="match status" value="1"/>
</dbReference>
<comment type="caution">
    <text evidence="5">The sequence shown here is derived from an EMBL/GenBank/DDBJ whole genome shotgun (WGS) entry which is preliminary data.</text>
</comment>
<feature type="domain" description="VWFA" evidence="4">
    <location>
        <begin position="97"/>
        <end position="283"/>
    </location>
</feature>
<feature type="compositionally biased region" description="Low complexity" evidence="2">
    <location>
        <begin position="508"/>
        <end position="520"/>
    </location>
</feature>
<evidence type="ECO:0000313" key="5">
    <source>
        <dbReference type="EMBL" id="RDZ26985.1"/>
    </source>
</evidence>
<feature type="compositionally biased region" description="Basic and acidic residues" evidence="2">
    <location>
        <begin position="547"/>
        <end position="573"/>
    </location>
</feature>
<evidence type="ECO:0000256" key="3">
    <source>
        <dbReference type="SAM" id="Phobius"/>
    </source>
</evidence>
<dbReference type="RefSeq" id="WP_115859363.1">
    <property type="nucleotide sequence ID" value="NZ_QTSU01000002.1"/>
</dbReference>
<name>A0A371JZ80_9GAMM</name>
<dbReference type="SUPFAM" id="SSF48452">
    <property type="entry name" value="TPR-like"/>
    <property type="match status" value="1"/>
</dbReference>
<dbReference type="SMART" id="SM00028">
    <property type="entry name" value="TPR"/>
    <property type="match status" value="1"/>
</dbReference>